<dbReference type="SMART" id="SM00889">
    <property type="entry name" value="EFG_IV"/>
    <property type="match status" value="1"/>
</dbReference>
<sequence length="693" mass="75266">MKKYEAENIRNVALIGHMGAGKTSLCEAMLFTAGVVDRLGSVDGGTTVSDSDPDEIERKISLAVGLLPLEWRDHKINLIDAPGYSDFIGEVIGTLHVCDSCVLVVDAVAGVEVDAERYWAMADERGLGRLIVVNKLDKEHADFERTLTQIREQLGCRPTPLQIPIGEGTSFSGTIDLLRQKAITGTDTAVQEGNPPGDIADAVAKYREQMIEAAAEAEDSLTEKYLEEGGLSDQEVARGLRVAACGGQAVPVLCAAATRPSGARALLDATVSYLPSPADRDPVTGIHPETGAEESRPPSPDVPMATQIFKTAADPYAGRLTYFRTFSGSLHSDATVYNSVRRTRERVGQVYVPRGKAQEAVPAIPAGDIGVVAKLRESTTGETLCDESKPIVLPAIEFPEALLAVSIRAQSKADEDKLGNVLSRLLEEDRTLRVTHDPQTRETILAGMGDLHLSVALDRIQRKFGVAVERGEPAVAYRETIRGEASAQGKYKKQTGGRGQYGDVWVKVEPLERGVGFEFVDHIVGGVVPRNFIPAVEKGIREAMERGIVAGYPVVDLRVTLYDGSYHNVDSSDMAFKIAGSLAIQRAVGEARPALLEPIVSVEVTAPEQYMGDIMGSLNGKRGRILGMEPVRNNQVIRALVPQAEMFTYANELRSLTQGRASYTMQFSHYEEVPEHLAQRVIDEQRAAREKER</sequence>
<dbReference type="GO" id="GO:0003924">
    <property type="term" value="F:GTPase activity"/>
    <property type="evidence" value="ECO:0007669"/>
    <property type="project" value="InterPro"/>
</dbReference>
<dbReference type="CDD" id="cd16262">
    <property type="entry name" value="EFG_III"/>
    <property type="match status" value="1"/>
</dbReference>
<dbReference type="SUPFAM" id="SSF50447">
    <property type="entry name" value="Translation proteins"/>
    <property type="match status" value="1"/>
</dbReference>
<dbReference type="Pfam" id="PF14492">
    <property type="entry name" value="EFG_III"/>
    <property type="match status" value="1"/>
</dbReference>
<dbReference type="Gene3D" id="3.30.70.870">
    <property type="entry name" value="Elongation Factor G (Translational Gtpase), domain 3"/>
    <property type="match status" value="1"/>
</dbReference>
<reference evidence="7 8" key="1">
    <citation type="journal article" date="2015" name="Microbiome">
        <title>Genomic resolution of linkages in carbon, nitrogen, and sulfur cycling among widespread estuary sediment bacteria.</title>
        <authorList>
            <person name="Baker B.J."/>
            <person name="Lazar C.S."/>
            <person name="Teske A.P."/>
            <person name="Dick G.J."/>
        </authorList>
    </citation>
    <scope>NUCLEOTIDE SEQUENCE [LARGE SCALE GENOMIC DNA]</scope>
    <source>
        <strain evidence="7">DG_56</strain>
    </source>
</reference>
<dbReference type="CDD" id="cd04170">
    <property type="entry name" value="EF-G_bact"/>
    <property type="match status" value="1"/>
</dbReference>
<dbReference type="NCBIfam" id="NF009381">
    <property type="entry name" value="PRK12740.1-5"/>
    <property type="match status" value="1"/>
</dbReference>
<dbReference type="InterPro" id="IPR035649">
    <property type="entry name" value="EFG_V"/>
</dbReference>
<dbReference type="NCBIfam" id="NF009891">
    <property type="entry name" value="PRK13351.1-1"/>
    <property type="match status" value="1"/>
</dbReference>
<dbReference type="InterPro" id="IPR009000">
    <property type="entry name" value="Transl_B-barrel_sf"/>
</dbReference>
<dbReference type="InterPro" id="IPR041095">
    <property type="entry name" value="EFG_II"/>
</dbReference>
<dbReference type="SUPFAM" id="SSF54980">
    <property type="entry name" value="EF-G C-terminal domain-like"/>
    <property type="match status" value="2"/>
</dbReference>
<dbReference type="FunFam" id="3.30.230.10:FF:000003">
    <property type="entry name" value="Elongation factor G"/>
    <property type="match status" value="1"/>
</dbReference>
<dbReference type="InterPro" id="IPR053905">
    <property type="entry name" value="EF-G-like_DII"/>
</dbReference>
<evidence type="ECO:0000313" key="8">
    <source>
        <dbReference type="Proteomes" id="UP000052020"/>
    </source>
</evidence>
<dbReference type="Gene3D" id="3.30.230.10">
    <property type="match status" value="1"/>
</dbReference>
<dbReference type="InterPro" id="IPR004540">
    <property type="entry name" value="Transl_elong_EFG/EF2"/>
</dbReference>
<dbReference type="FunFam" id="3.30.70.240:FF:000001">
    <property type="entry name" value="Elongation factor G"/>
    <property type="match status" value="1"/>
</dbReference>
<dbReference type="InterPro" id="IPR020568">
    <property type="entry name" value="Ribosomal_Su5_D2-typ_SF"/>
</dbReference>
<dbReference type="InterPro" id="IPR047872">
    <property type="entry name" value="EFG_IV"/>
</dbReference>
<dbReference type="PROSITE" id="PS51722">
    <property type="entry name" value="G_TR_2"/>
    <property type="match status" value="1"/>
</dbReference>
<dbReference type="EMBL" id="LIZY01000011">
    <property type="protein sequence ID" value="KPJ64705.1"/>
    <property type="molecule type" value="Genomic_DNA"/>
</dbReference>
<dbReference type="Pfam" id="PF00679">
    <property type="entry name" value="EFG_C"/>
    <property type="match status" value="1"/>
</dbReference>
<feature type="region of interest" description="Disordered" evidence="5">
    <location>
        <begin position="277"/>
        <end position="301"/>
    </location>
</feature>
<dbReference type="Pfam" id="PF00009">
    <property type="entry name" value="GTP_EFTU"/>
    <property type="match status" value="1"/>
</dbReference>
<name>A0A0S7XQD2_9BACT</name>
<dbReference type="AlphaFoldDB" id="A0A0S7XQD2"/>
<dbReference type="InterPro" id="IPR005517">
    <property type="entry name" value="Transl_elong_EFG/EF2_IV"/>
</dbReference>
<dbReference type="PANTHER" id="PTHR43261">
    <property type="entry name" value="TRANSLATION ELONGATION FACTOR G-RELATED"/>
    <property type="match status" value="1"/>
</dbReference>
<evidence type="ECO:0000256" key="1">
    <source>
        <dbReference type="ARBA" id="ARBA00005870"/>
    </source>
</evidence>
<dbReference type="Gene3D" id="3.40.50.300">
    <property type="entry name" value="P-loop containing nucleotide triphosphate hydrolases"/>
    <property type="match status" value="1"/>
</dbReference>
<evidence type="ECO:0000256" key="4">
    <source>
        <dbReference type="NCBIfam" id="TIGR00484"/>
    </source>
</evidence>
<protein>
    <recommendedName>
        <fullName evidence="4">Elongation factor G</fullName>
    </recommendedName>
</protein>
<dbReference type="Gene3D" id="3.30.70.240">
    <property type="match status" value="1"/>
</dbReference>
<comment type="similarity">
    <text evidence="1">Belongs to the TRAFAC class translation factor GTPase superfamily. Classic translation factor GTPase family. EF-G/EF-2 subfamily.</text>
</comment>
<keyword evidence="7" id="KW-0251">Elongation factor</keyword>
<dbReference type="InterPro" id="IPR027417">
    <property type="entry name" value="P-loop_NTPase"/>
</dbReference>
<dbReference type="NCBIfam" id="TIGR00231">
    <property type="entry name" value="small_GTP"/>
    <property type="match status" value="1"/>
</dbReference>
<comment type="caution">
    <text evidence="7">The sequence shown here is derived from an EMBL/GenBank/DDBJ whole genome shotgun (WGS) entry which is preliminary data.</text>
</comment>
<proteinExistence type="inferred from homology"/>
<dbReference type="SUPFAM" id="SSF54211">
    <property type="entry name" value="Ribosomal protein S5 domain 2-like"/>
    <property type="match status" value="1"/>
</dbReference>
<dbReference type="InterPro" id="IPR014721">
    <property type="entry name" value="Ribsml_uS5_D2-typ_fold_subgr"/>
</dbReference>
<gene>
    <name evidence="7" type="primary">fusA</name>
    <name evidence="7" type="ORF">AMK68_00835</name>
</gene>
<dbReference type="InterPro" id="IPR000795">
    <property type="entry name" value="T_Tr_GTP-bd_dom"/>
</dbReference>
<evidence type="ECO:0000256" key="2">
    <source>
        <dbReference type="ARBA" id="ARBA00022741"/>
    </source>
</evidence>
<dbReference type="PANTHER" id="PTHR43261:SF6">
    <property type="entry name" value="ELONGATION FACTOR G-LIKE PROTEIN"/>
    <property type="match status" value="1"/>
</dbReference>
<dbReference type="GO" id="GO:0032790">
    <property type="term" value="P:ribosome disassembly"/>
    <property type="evidence" value="ECO:0007669"/>
    <property type="project" value="TreeGrafter"/>
</dbReference>
<evidence type="ECO:0000256" key="3">
    <source>
        <dbReference type="ARBA" id="ARBA00023134"/>
    </source>
</evidence>
<keyword evidence="7" id="KW-0648">Protein biosynthesis</keyword>
<dbReference type="InterPro" id="IPR005225">
    <property type="entry name" value="Small_GTP-bd"/>
</dbReference>
<keyword evidence="3" id="KW-0342">GTP-binding</keyword>
<organism evidence="7 8">
    <name type="scientific">candidate division KD3-62 bacterium DG_56</name>
    <dbReference type="NCBI Taxonomy" id="1704032"/>
    <lineage>
        <taxon>Bacteria</taxon>
        <taxon>candidate division KD3-62</taxon>
    </lineage>
</organism>
<evidence type="ECO:0000256" key="5">
    <source>
        <dbReference type="SAM" id="MobiDB-lite"/>
    </source>
</evidence>
<dbReference type="CDD" id="cd01434">
    <property type="entry name" value="EFG_mtEFG1_IV"/>
    <property type="match status" value="1"/>
</dbReference>
<dbReference type="GO" id="GO:0003746">
    <property type="term" value="F:translation elongation factor activity"/>
    <property type="evidence" value="ECO:0007669"/>
    <property type="project" value="UniProtKB-UniRule"/>
</dbReference>
<dbReference type="PRINTS" id="PR00315">
    <property type="entry name" value="ELONGATNFCT"/>
</dbReference>
<dbReference type="NCBIfam" id="TIGR00484">
    <property type="entry name" value="EF-G"/>
    <property type="match status" value="1"/>
</dbReference>
<dbReference type="PATRIC" id="fig|1704032.3.peg.1046"/>
<dbReference type="Gene3D" id="2.40.30.10">
    <property type="entry name" value="Translation factors"/>
    <property type="match status" value="1"/>
</dbReference>
<dbReference type="CDD" id="cd03713">
    <property type="entry name" value="EFG_mtEFG_C"/>
    <property type="match status" value="1"/>
</dbReference>
<dbReference type="Proteomes" id="UP000052020">
    <property type="component" value="Unassembled WGS sequence"/>
</dbReference>
<dbReference type="Pfam" id="PF03764">
    <property type="entry name" value="EFG_IV"/>
    <property type="match status" value="1"/>
</dbReference>
<dbReference type="SMART" id="SM00838">
    <property type="entry name" value="EFG_C"/>
    <property type="match status" value="1"/>
</dbReference>
<dbReference type="NCBIfam" id="NF009379">
    <property type="entry name" value="PRK12740.1-3"/>
    <property type="match status" value="1"/>
</dbReference>
<evidence type="ECO:0000313" key="7">
    <source>
        <dbReference type="EMBL" id="KPJ64705.1"/>
    </source>
</evidence>
<dbReference type="GO" id="GO:0005525">
    <property type="term" value="F:GTP binding"/>
    <property type="evidence" value="ECO:0007669"/>
    <property type="project" value="UniProtKB-UniRule"/>
</dbReference>
<dbReference type="InterPro" id="IPR009022">
    <property type="entry name" value="EFG_III"/>
</dbReference>
<dbReference type="InterPro" id="IPR000640">
    <property type="entry name" value="EFG_V-like"/>
</dbReference>
<dbReference type="SUPFAM" id="SSF52540">
    <property type="entry name" value="P-loop containing nucleoside triphosphate hydrolases"/>
    <property type="match status" value="1"/>
</dbReference>
<keyword evidence="2" id="KW-0547">Nucleotide-binding</keyword>
<accession>A0A0S7XQD2</accession>
<dbReference type="InterPro" id="IPR035647">
    <property type="entry name" value="EFG_III/V"/>
</dbReference>
<feature type="domain" description="Tr-type G" evidence="6">
    <location>
        <begin position="7"/>
        <end position="278"/>
    </location>
</feature>
<dbReference type="CDD" id="cd04088">
    <property type="entry name" value="EFG_mtEFG_II"/>
    <property type="match status" value="1"/>
</dbReference>
<dbReference type="Pfam" id="PF22042">
    <property type="entry name" value="EF-G_D2"/>
    <property type="match status" value="1"/>
</dbReference>
<evidence type="ECO:0000259" key="6">
    <source>
        <dbReference type="PROSITE" id="PS51722"/>
    </source>
</evidence>